<evidence type="ECO:0000259" key="9">
    <source>
        <dbReference type="Pfam" id="PF00218"/>
    </source>
</evidence>
<accession>A0A6F8ZHA4</accession>
<evidence type="ECO:0000256" key="3">
    <source>
        <dbReference type="ARBA" id="ARBA00012362"/>
    </source>
</evidence>
<evidence type="ECO:0000256" key="8">
    <source>
        <dbReference type="ARBA" id="ARBA00023239"/>
    </source>
</evidence>
<dbReference type="PANTHER" id="PTHR22854:SF2">
    <property type="entry name" value="INDOLE-3-GLYCEROL-PHOSPHATE SYNTHASE"/>
    <property type="match status" value="1"/>
</dbReference>
<evidence type="ECO:0000256" key="7">
    <source>
        <dbReference type="ARBA" id="ARBA00023141"/>
    </source>
</evidence>
<organism evidence="10 11">
    <name type="scientific">Candidatus Hydrogenisulfobacillus filiaventi</name>
    <dbReference type="NCBI Taxonomy" id="2707344"/>
    <lineage>
        <taxon>Bacteria</taxon>
        <taxon>Bacillati</taxon>
        <taxon>Bacillota</taxon>
        <taxon>Clostridia</taxon>
        <taxon>Eubacteriales</taxon>
        <taxon>Clostridiales Family XVII. Incertae Sedis</taxon>
        <taxon>Candidatus Hydrogenisulfobacillus</taxon>
    </lineage>
</organism>
<dbReference type="EMBL" id="LR778114">
    <property type="protein sequence ID" value="CAB1129166.1"/>
    <property type="molecule type" value="Genomic_DNA"/>
</dbReference>
<evidence type="ECO:0000256" key="5">
    <source>
        <dbReference type="ARBA" id="ARBA00022793"/>
    </source>
</evidence>
<keyword evidence="6" id="KW-0822">Tryptophan biosynthesis</keyword>
<dbReference type="GO" id="GO:0004640">
    <property type="term" value="F:phosphoribosylanthranilate isomerase activity"/>
    <property type="evidence" value="ECO:0007669"/>
    <property type="project" value="TreeGrafter"/>
</dbReference>
<dbReference type="Gene3D" id="3.20.20.70">
    <property type="entry name" value="Aldolase class I"/>
    <property type="match status" value="1"/>
</dbReference>
<dbReference type="CDD" id="cd00331">
    <property type="entry name" value="IGPS"/>
    <property type="match status" value="1"/>
</dbReference>
<name>A0A6F8ZHA4_9FIRM</name>
<evidence type="ECO:0000256" key="6">
    <source>
        <dbReference type="ARBA" id="ARBA00022822"/>
    </source>
</evidence>
<dbReference type="InterPro" id="IPR013785">
    <property type="entry name" value="Aldolase_TIM"/>
</dbReference>
<keyword evidence="8 10" id="KW-0456">Lyase</keyword>
<keyword evidence="5" id="KW-0210">Decarboxylase</keyword>
<evidence type="ECO:0000313" key="10">
    <source>
        <dbReference type="EMBL" id="CAB1129166.1"/>
    </source>
</evidence>
<dbReference type="GO" id="GO:0000162">
    <property type="term" value="P:L-tryptophan biosynthetic process"/>
    <property type="evidence" value="ECO:0007669"/>
    <property type="project" value="UniProtKB-UniPathway"/>
</dbReference>
<dbReference type="Proteomes" id="UP000503399">
    <property type="component" value="Chromosome"/>
</dbReference>
<comment type="pathway">
    <text evidence="2">Amino-acid biosynthesis; L-tryptophan biosynthesis; L-tryptophan from chorismate: step 4/5.</text>
</comment>
<keyword evidence="11" id="KW-1185">Reference proteome</keyword>
<evidence type="ECO:0000256" key="4">
    <source>
        <dbReference type="ARBA" id="ARBA00022605"/>
    </source>
</evidence>
<dbReference type="PANTHER" id="PTHR22854">
    <property type="entry name" value="TRYPTOPHAN BIOSYNTHESIS PROTEIN"/>
    <property type="match status" value="1"/>
</dbReference>
<keyword evidence="7" id="KW-0057">Aromatic amino acid biosynthesis</keyword>
<gene>
    <name evidence="10" type="primary">trpC</name>
    <name evidence="10" type="ORF">R50_1665</name>
</gene>
<evidence type="ECO:0000256" key="2">
    <source>
        <dbReference type="ARBA" id="ARBA00004696"/>
    </source>
</evidence>
<reference evidence="10 11" key="1">
    <citation type="submission" date="2020-02" db="EMBL/GenBank/DDBJ databases">
        <authorList>
            <person name="Hogendoorn C."/>
        </authorList>
    </citation>
    <scope>NUCLEOTIDE SEQUENCE [LARGE SCALE GENOMIC DNA]</scope>
    <source>
        <strain evidence="10">R501</strain>
    </source>
</reference>
<keyword evidence="4" id="KW-0028">Amino-acid biosynthesis</keyword>
<dbReference type="EC" id="4.1.1.48" evidence="3"/>
<dbReference type="UniPathway" id="UPA00035">
    <property type="reaction ID" value="UER00043"/>
</dbReference>
<dbReference type="SUPFAM" id="SSF51366">
    <property type="entry name" value="Ribulose-phoshate binding barrel"/>
    <property type="match status" value="1"/>
</dbReference>
<proteinExistence type="predicted"/>
<protein>
    <recommendedName>
        <fullName evidence="3">indole-3-glycerol-phosphate synthase</fullName>
        <ecNumber evidence="3">4.1.1.48</ecNumber>
    </recommendedName>
</protein>
<evidence type="ECO:0000313" key="11">
    <source>
        <dbReference type="Proteomes" id="UP000503399"/>
    </source>
</evidence>
<sequence>MFLEEITARTDARVARLKQAGVPRTRTAGPPRPMAEAIRRRGFGVVAECKHRSPSKGWLTDRYDPVAQARGYEARGAAAISVLTEPDFFAGSLEHLAAVREAVGLPVLRKDFLRDPLQVEEAWAWGADAVLVIVRILDGDAGRLQALLEAAAALGLDALTEVHSPAELDQALAAGARFVGVNNRDLDSFETRLDFSREMAPRLPPGVTALSESGYRTAEEALLARSWGYRGILVGETLMRGGTLLDGINAWGSR</sequence>
<feature type="domain" description="Indole-3-glycerol phosphate synthase" evidence="9">
    <location>
        <begin position="4"/>
        <end position="241"/>
    </location>
</feature>
<evidence type="ECO:0000256" key="1">
    <source>
        <dbReference type="ARBA" id="ARBA00001633"/>
    </source>
</evidence>
<comment type="catalytic activity">
    <reaction evidence="1">
        <text>1-(2-carboxyphenylamino)-1-deoxy-D-ribulose 5-phosphate + H(+) = (1S,2R)-1-C-(indol-3-yl)glycerol 3-phosphate + CO2 + H2O</text>
        <dbReference type="Rhea" id="RHEA:23476"/>
        <dbReference type="ChEBI" id="CHEBI:15377"/>
        <dbReference type="ChEBI" id="CHEBI:15378"/>
        <dbReference type="ChEBI" id="CHEBI:16526"/>
        <dbReference type="ChEBI" id="CHEBI:58613"/>
        <dbReference type="ChEBI" id="CHEBI:58866"/>
        <dbReference type="EC" id="4.1.1.48"/>
    </reaction>
</comment>
<dbReference type="KEGG" id="hfv:R50_1665"/>
<dbReference type="InterPro" id="IPR045186">
    <property type="entry name" value="Indole-3-glycerol_P_synth"/>
</dbReference>
<dbReference type="InterPro" id="IPR013798">
    <property type="entry name" value="Indole-3-glycerol_P_synth_dom"/>
</dbReference>
<dbReference type="AlphaFoldDB" id="A0A6F8ZHA4"/>
<dbReference type="GO" id="GO:0004425">
    <property type="term" value="F:indole-3-glycerol-phosphate synthase activity"/>
    <property type="evidence" value="ECO:0007669"/>
    <property type="project" value="UniProtKB-EC"/>
</dbReference>
<dbReference type="Pfam" id="PF00218">
    <property type="entry name" value="IGPS"/>
    <property type="match status" value="1"/>
</dbReference>
<dbReference type="InterPro" id="IPR011060">
    <property type="entry name" value="RibuloseP-bd_barrel"/>
</dbReference>